<dbReference type="AlphaFoldDB" id="A0A562UT26"/>
<reference evidence="2 3" key="1">
    <citation type="submission" date="2019-07" db="EMBL/GenBank/DDBJ databases">
        <title>Genomic Encyclopedia of Archaeal and Bacterial Type Strains, Phase II (KMG-II): from individual species to whole genera.</title>
        <authorList>
            <person name="Goeker M."/>
        </authorList>
    </citation>
    <scope>NUCLEOTIDE SEQUENCE [LARGE SCALE GENOMIC DNA]</scope>
    <source>
        <strain evidence="2 3">ATCC BAA-2084</strain>
    </source>
</reference>
<dbReference type="EMBL" id="VLLK01000001">
    <property type="protein sequence ID" value="TWJ08765.1"/>
    <property type="molecule type" value="Genomic_DNA"/>
</dbReference>
<proteinExistence type="predicted"/>
<comment type="caution">
    <text evidence="2">The sequence shown here is derived from an EMBL/GenBank/DDBJ whole genome shotgun (WGS) entry which is preliminary data.</text>
</comment>
<organism evidence="2 3">
    <name type="scientific">Altererythrobacter ishigakiensis</name>
    <dbReference type="NCBI Taxonomy" id="476157"/>
    <lineage>
        <taxon>Bacteria</taxon>
        <taxon>Pseudomonadati</taxon>
        <taxon>Pseudomonadota</taxon>
        <taxon>Alphaproteobacteria</taxon>
        <taxon>Sphingomonadales</taxon>
        <taxon>Erythrobacteraceae</taxon>
        <taxon>Altererythrobacter</taxon>
    </lineage>
</organism>
<dbReference type="RefSeq" id="WP_067596711.1">
    <property type="nucleotide sequence ID" value="NZ_CP015963.1"/>
</dbReference>
<accession>A0A562UT26</accession>
<evidence type="ECO:0000313" key="3">
    <source>
        <dbReference type="Proteomes" id="UP000320547"/>
    </source>
</evidence>
<dbReference type="SUPFAM" id="SSF52540">
    <property type="entry name" value="P-loop containing nucleoside triphosphate hydrolases"/>
    <property type="match status" value="1"/>
</dbReference>
<dbReference type="Proteomes" id="UP000320547">
    <property type="component" value="Unassembled WGS sequence"/>
</dbReference>
<name>A0A562UT26_9SPHN</name>
<gene>
    <name evidence="2" type="ORF">JN10_0381</name>
</gene>
<dbReference type="Pfam" id="PF19263">
    <property type="entry name" value="DUF5906"/>
    <property type="match status" value="1"/>
</dbReference>
<dbReference type="InterPro" id="IPR045455">
    <property type="entry name" value="NrS-1_pol-like_helicase"/>
</dbReference>
<dbReference type="Gene3D" id="3.40.50.300">
    <property type="entry name" value="P-loop containing nucleotide triphosphate hydrolases"/>
    <property type="match status" value="1"/>
</dbReference>
<evidence type="ECO:0000313" key="2">
    <source>
        <dbReference type="EMBL" id="TWJ08765.1"/>
    </source>
</evidence>
<dbReference type="InterPro" id="IPR027417">
    <property type="entry name" value="P-loop_NTPase"/>
</dbReference>
<keyword evidence="3" id="KW-1185">Reference proteome</keyword>
<dbReference type="STRING" id="476157.GCA_001663155_00362"/>
<protein>
    <submittedName>
        <fullName evidence="2">Virulence-associated protein E</fullName>
    </submittedName>
</protein>
<sequence length="444" mass="50459">MASVAPIARPTDPLIELQQAFFMFSIGGDVRIGRHKELAALKNGARHEDVGMYGMQAGKLLMERHLENLPISCDPKRVIKDFVTHPNTVMYDEIAFSPLQTPPTTLNYWSPSPIQPMPGDWLIIRNFLLEQICGGDIGLYRYLICYLAHMLQRPEEKPGVIPSLMGGQGTGKGTFGQLLRAIWPHTTLQVSDVSHVVGQFNASIERHYAVFMDEALFAGDKKAIDRLKSFVTEPFVTIEQKLQPRRSIRSFHRFFAASNHRHFAQVDTDDRRFVFFQVGSGRKADAHYWNSVHAALDDPEVISAAVHDLQRIKLDQFNVRLRPKTRAHVDQKLRSLSGFDRYWYEVLQTGQIAPGQPFSEHWSDARFVATASIMHGWTTAERGQRKYGSLQERDIHEALKRLCPSARSGRRLINGGHQRGKEMPSLSAAREEFAKYLDATIPWD</sequence>
<evidence type="ECO:0000259" key="1">
    <source>
        <dbReference type="Pfam" id="PF19263"/>
    </source>
</evidence>
<dbReference type="OrthoDB" id="8215052at2"/>
<feature type="domain" description="NrS-1 polymerase-like helicase" evidence="1">
    <location>
        <begin position="164"/>
        <end position="272"/>
    </location>
</feature>